<dbReference type="EMBL" id="CP069127">
    <property type="protein sequence ID" value="QRG66007.1"/>
    <property type="molecule type" value="Genomic_DNA"/>
</dbReference>
<keyword evidence="3" id="KW-1185">Reference proteome</keyword>
<dbReference type="RefSeq" id="WP_203353076.1">
    <property type="nucleotide sequence ID" value="NZ_CP069127.1"/>
</dbReference>
<evidence type="ECO:0000259" key="1">
    <source>
        <dbReference type="Pfam" id="PF10592"/>
    </source>
</evidence>
<evidence type="ECO:0000313" key="3">
    <source>
        <dbReference type="Proteomes" id="UP000596248"/>
    </source>
</evidence>
<dbReference type="Proteomes" id="UP000596248">
    <property type="component" value="Chromosome"/>
</dbReference>
<evidence type="ECO:0000313" key="2">
    <source>
        <dbReference type="EMBL" id="QRG66007.1"/>
    </source>
</evidence>
<sequence>MHDGKGEPSNGDLKKFFDGIRDLFNSRYDIFNHKVKKKQAEIENALYDVQTKYKVIVSYTGLNFSRHNQKEVDDFLAEMNDANDVVTVSLFNQTRLHDSLKIIGSAEPINLNIVLKEWGKKTVPHKAFYGQVNALEIAEWWKNNENNLFSKNLRELLPDADINEEIRQTLEQEPEKFWYYNNGITMVCKDVNKTMLGGPDNDFGQFHCEDVSIVNGAQTLGTIGKYGQKNNAEEYLKNIYVQVRIISLDNAMGDFGKKITRSNNRQNNIENRDFVALDPLQQTLQTELAIDGISYHIMRSINEQKNDTDTSFNIVESTIALACSHKDVSLAVQVKREIGKLWEDIEKAPYKSLFNPQLSGLYMWRCVRIQRKIDSAIQTLSSQKTNREHSIVIHGMRLLSHLVFQEIDLKQLGNPLFDFDTFLNTFDFNKSILDNYGWLVDELDKNYGNTAVIPTLFKNSTKCTNLVRKIKSSKKKQST</sequence>
<name>A0ABX7FL09_BRECH</name>
<feature type="domain" description="Abortive phage infection protein C-terminal" evidence="1">
    <location>
        <begin position="149"/>
        <end position="417"/>
    </location>
</feature>
<proteinExistence type="predicted"/>
<gene>
    <name evidence="2" type="ORF">JNE38_20840</name>
</gene>
<protein>
    <submittedName>
        <fullName evidence="2">AIPR family protein</fullName>
    </submittedName>
</protein>
<organism evidence="2 3">
    <name type="scientific">Brevibacillus choshinensis</name>
    <dbReference type="NCBI Taxonomy" id="54911"/>
    <lineage>
        <taxon>Bacteria</taxon>
        <taxon>Bacillati</taxon>
        <taxon>Bacillota</taxon>
        <taxon>Bacilli</taxon>
        <taxon>Bacillales</taxon>
        <taxon>Paenibacillaceae</taxon>
        <taxon>Brevibacillus</taxon>
    </lineage>
</organism>
<dbReference type="InterPro" id="IPR018891">
    <property type="entry name" value="AIPR_C"/>
</dbReference>
<reference evidence="2 3" key="1">
    <citation type="submission" date="2021-01" db="EMBL/GenBank/DDBJ databases">
        <title>Identification of strong promoters based on the transcriptome of Brevibacillus choshinensis.</title>
        <authorList>
            <person name="Yao D."/>
            <person name="Zhang K."/>
            <person name="Wu J."/>
        </authorList>
    </citation>
    <scope>NUCLEOTIDE SEQUENCE [LARGE SCALE GENOMIC DNA]</scope>
    <source>
        <strain evidence="2 3">HPD31-SP3</strain>
    </source>
</reference>
<accession>A0ABX7FL09</accession>
<dbReference type="Pfam" id="PF10592">
    <property type="entry name" value="AIPR"/>
    <property type="match status" value="1"/>
</dbReference>